<keyword evidence="2" id="KW-1185">Reference proteome</keyword>
<gene>
    <name evidence="1" type="ORF">ETSY1_41485</name>
</gene>
<sequence length="89" mass="9814">MQQVIHRYASAFAIFGIGRTNRNETPIEIDFLDMATLRTLLDHAGLITHVGLCPLQVHDVALCAPLFKSALVLRAGDLLLEDRGLCDVE</sequence>
<evidence type="ECO:0000313" key="2">
    <source>
        <dbReference type="Proteomes" id="UP000019141"/>
    </source>
</evidence>
<comment type="caution">
    <text evidence="1">The sequence shown here is derived from an EMBL/GenBank/DDBJ whole genome shotgun (WGS) entry which is preliminary data.</text>
</comment>
<name>W4L5G7_ENTF1</name>
<evidence type="ECO:0000313" key="1">
    <source>
        <dbReference type="EMBL" id="ETW92930.1"/>
    </source>
</evidence>
<dbReference type="AlphaFoldDB" id="W4L5G7"/>
<dbReference type="Proteomes" id="UP000019141">
    <property type="component" value="Unassembled WGS sequence"/>
</dbReference>
<organism evidence="1 2">
    <name type="scientific">Entotheonella factor</name>
    <dbReference type="NCBI Taxonomy" id="1429438"/>
    <lineage>
        <taxon>Bacteria</taxon>
        <taxon>Pseudomonadati</taxon>
        <taxon>Nitrospinota/Tectimicrobiota group</taxon>
        <taxon>Candidatus Tectimicrobiota</taxon>
        <taxon>Candidatus Entotheonellia</taxon>
        <taxon>Candidatus Entotheonellales</taxon>
        <taxon>Candidatus Entotheonellaceae</taxon>
        <taxon>Candidatus Entotheonella</taxon>
    </lineage>
</organism>
<dbReference type="HOGENOM" id="CLU_2449102_0_0_7"/>
<dbReference type="EMBL" id="AZHW01001343">
    <property type="protein sequence ID" value="ETW92930.1"/>
    <property type="molecule type" value="Genomic_DNA"/>
</dbReference>
<reference evidence="1 2" key="1">
    <citation type="journal article" date="2014" name="Nature">
        <title>An environmental bacterial taxon with a large and distinct metabolic repertoire.</title>
        <authorList>
            <person name="Wilson M.C."/>
            <person name="Mori T."/>
            <person name="Ruckert C."/>
            <person name="Uria A.R."/>
            <person name="Helf M.J."/>
            <person name="Takada K."/>
            <person name="Gernert C."/>
            <person name="Steffens U.A."/>
            <person name="Heycke N."/>
            <person name="Schmitt S."/>
            <person name="Rinke C."/>
            <person name="Helfrich E.J."/>
            <person name="Brachmann A.O."/>
            <person name="Gurgui C."/>
            <person name="Wakimoto T."/>
            <person name="Kracht M."/>
            <person name="Crusemann M."/>
            <person name="Hentschel U."/>
            <person name="Abe I."/>
            <person name="Matsunaga S."/>
            <person name="Kalinowski J."/>
            <person name="Takeyama H."/>
            <person name="Piel J."/>
        </authorList>
    </citation>
    <scope>NUCLEOTIDE SEQUENCE [LARGE SCALE GENOMIC DNA]</scope>
    <source>
        <strain evidence="2">TSY1</strain>
    </source>
</reference>
<proteinExistence type="predicted"/>
<accession>W4L5G7</accession>
<protein>
    <submittedName>
        <fullName evidence="1">Uncharacterized protein</fullName>
    </submittedName>
</protein>